<feature type="transmembrane region" description="Helical" evidence="3">
    <location>
        <begin position="200"/>
        <end position="233"/>
    </location>
</feature>
<dbReference type="SMR" id="A0A3B6PS03"/>
<gene>
    <name evidence="5" type="primary">LOC123128685</name>
</gene>
<dbReference type="Gramene" id="TraesCS6B02G379400.2">
    <property type="protein sequence ID" value="TraesCS6B02G379400.2"/>
    <property type="gene ID" value="TraesCS6B02G379400"/>
</dbReference>
<feature type="compositionally biased region" description="Polar residues" evidence="2">
    <location>
        <begin position="1"/>
        <end position="11"/>
    </location>
</feature>
<dbReference type="FunFam" id="3.30.40.10:FF:000348">
    <property type="entry name" value="E3 ubiquitin-protein ligase"/>
    <property type="match status" value="1"/>
</dbReference>
<evidence type="ECO:0000256" key="3">
    <source>
        <dbReference type="SAM" id="Phobius"/>
    </source>
</evidence>
<protein>
    <recommendedName>
        <fullName evidence="4">RING-type domain-containing protein</fullName>
    </recommendedName>
</protein>
<dbReference type="EnsemblPlants" id="TraesCS6B02G379400.2">
    <property type="protein sequence ID" value="TraesCS6B02G379400.2"/>
    <property type="gene ID" value="TraesCS6B02G379400"/>
</dbReference>
<feature type="compositionally biased region" description="Basic and acidic residues" evidence="2">
    <location>
        <begin position="13"/>
        <end position="22"/>
    </location>
</feature>
<name>A0A3B6PS03_WHEAT</name>
<evidence type="ECO:0000256" key="1">
    <source>
        <dbReference type="PROSITE-ProRule" id="PRU00175"/>
    </source>
</evidence>
<dbReference type="Gramene" id="TraesCS6B03G1073100.2">
    <property type="protein sequence ID" value="TraesCS6B03G1073100.2.CDS"/>
    <property type="gene ID" value="TraesCS6B03G1073100"/>
</dbReference>
<dbReference type="SMART" id="SM00184">
    <property type="entry name" value="RING"/>
    <property type="match status" value="1"/>
</dbReference>
<reference evidence="5" key="2">
    <citation type="submission" date="2018-10" db="UniProtKB">
        <authorList>
            <consortium name="EnsemblPlants"/>
        </authorList>
    </citation>
    <scope>IDENTIFICATION</scope>
</reference>
<reference evidence="5" key="1">
    <citation type="submission" date="2018-08" db="EMBL/GenBank/DDBJ databases">
        <authorList>
            <person name="Rossello M."/>
        </authorList>
    </citation>
    <scope>NUCLEOTIDE SEQUENCE [LARGE SCALE GENOMIC DNA]</scope>
    <source>
        <strain evidence="5">cv. Chinese Spring</strain>
    </source>
</reference>
<evidence type="ECO:0000256" key="2">
    <source>
        <dbReference type="SAM" id="MobiDB-lite"/>
    </source>
</evidence>
<dbReference type="GO" id="GO:0008270">
    <property type="term" value="F:zinc ion binding"/>
    <property type="evidence" value="ECO:0007669"/>
    <property type="project" value="UniProtKB-KW"/>
</dbReference>
<evidence type="ECO:0000259" key="4">
    <source>
        <dbReference type="PROSITE" id="PS50089"/>
    </source>
</evidence>
<keyword evidence="6" id="KW-1185">Reference proteome</keyword>
<dbReference type="SUPFAM" id="SSF57850">
    <property type="entry name" value="RING/U-box"/>
    <property type="match status" value="1"/>
</dbReference>
<organism evidence="5">
    <name type="scientific">Triticum aestivum</name>
    <name type="common">Wheat</name>
    <dbReference type="NCBI Taxonomy" id="4565"/>
    <lineage>
        <taxon>Eukaryota</taxon>
        <taxon>Viridiplantae</taxon>
        <taxon>Streptophyta</taxon>
        <taxon>Embryophyta</taxon>
        <taxon>Tracheophyta</taxon>
        <taxon>Spermatophyta</taxon>
        <taxon>Magnoliopsida</taxon>
        <taxon>Liliopsida</taxon>
        <taxon>Poales</taxon>
        <taxon>Poaceae</taxon>
        <taxon>BOP clade</taxon>
        <taxon>Pooideae</taxon>
        <taxon>Triticodae</taxon>
        <taxon>Triticeae</taxon>
        <taxon>Triticinae</taxon>
        <taxon>Triticum</taxon>
    </lineage>
</organism>
<dbReference type="InterPro" id="IPR001841">
    <property type="entry name" value="Znf_RING"/>
</dbReference>
<sequence length="367" mass="40219">MQSGMEQTTGVSGHEHVIDIPRDSGPSASASHSVGRENHEELNPVDRPTTRAATSALQPPAAIGPPHADSASGTRRRDNYGRRHRSPLNSGLWISVEVIVNVSQIVAAIVVLSLSRKEHPQAPLFEWVIGYTNNSTEPTPASVSERRRNAARNAVLANPRINALFDHFKMALDCFFAVWFVVGNVWIFGGRSSAVDAPNLYRLCIVFLTFSCIGYAMPFILCAMICCCLPCIISVMGFREDTNNTRGATSESINTLPTYKFKTKKRRHGSGNEAEGQEGGIVAAGTDKERSLSAEDAVCCICLAKYAHNEELRELPCTHCFHKECVDKWLKINALCPLCKAEIASSSGTSDTRHIDHTVPTQEIEMH</sequence>
<keyword evidence="3" id="KW-0812">Transmembrane</keyword>
<feature type="region of interest" description="Disordered" evidence="2">
    <location>
        <begin position="1"/>
        <end position="83"/>
    </location>
</feature>
<dbReference type="PROSITE" id="PS50089">
    <property type="entry name" value="ZF_RING_2"/>
    <property type="match status" value="1"/>
</dbReference>
<dbReference type="PANTHER" id="PTHR46225:SF19">
    <property type="entry name" value="RING-TYPE DOMAIN-CONTAINING PROTEIN"/>
    <property type="match status" value="1"/>
</dbReference>
<keyword evidence="1" id="KW-0862">Zinc</keyword>
<evidence type="ECO:0000313" key="6">
    <source>
        <dbReference type="Proteomes" id="UP000019116"/>
    </source>
</evidence>
<keyword evidence="1" id="KW-0479">Metal-binding</keyword>
<feature type="domain" description="RING-type" evidence="4">
    <location>
        <begin position="299"/>
        <end position="340"/>
    </location>
</feature>
<dbReference type="Pfam" id="PF13639">
    <property type="entry name" value="zf-RING_2"/>
    <property type="match status" value="1"/>
</dbReference>
<accession>A0A3B6PS03</accession>
<feature type="region of interest" description="Disordered" evidence="2">
    <location>
        <begin position="348"/>
        <end position="367"/>
    </location>
</feature>
<dbReference type="Proteomes" id="UP000019116">
    <property type="component" value="Chromosome 6B"/>
</dbReference>
<dbReference type="Gene3D" id="3.30.40.10">
    <property type="entry name" value="Zinc/RING finger domain, C3HC4 (zinc finger)"/>
    <property type="match status" value="1"/>
</dbReference>
<keyword evidence="1" id="KW-0863">Zinc-finger</keyword>
<keyword evidence="3" id="KW-1133">Transmembrane helix</keyword>
<feature type="compositionally biased region" description="Basic and acidic residues" evidence="2">
    <location>
        <begin position="34"/>
        <end position="44"/>
    </location>
</feature>
<keyword evidence="3" id="KW-0472">Membrane</keyword>
<dbReference type="AlphaFoldDB" id="A0A3B6PS03"/>
<feature type="transmembrane region" description="Helical" evidence="3">
    <location>
        <begin position="92"/>
        <end position="114"/>
    </location>
</feature>
<evidence type="ECO:0000313" key="5">
    <source>
        <dbReference type="EnsemblPlants" id="TraesCS6B02G379400.2"/>
    </source>
</evidence>
<dbReference type="OrthoDB" id="9984778at2759"/>
<dbReference type="PANTHER" id="PTHR46225">
    <property type="entry name" value="C3H4 TYPE ZINC FINGER PROTEIN"/>
    <property type="match status" value="1"/>
</dbReference>
<proteinExistence type="predicted"/>
<dbReference type="InterPro" id="IPR013083">
    <property type="entry name" value="Znf_RING/FYVE/PHD"/>
</dbReference>
<feature type="transmembrane region" description="Helical" evidence="3">
    <location>
        <begin position="170"/>
        <end position="188"/>
    </location>
</feature>